<dbReference type="RefSeq" id="WP_099253978.1">
    <property type="nucleotide sequence ID" value="NZ_NHOA01000009.1"/>
</dbReference>
<accession>A0A2G1WMS5</accession>
<protein>
    <recommendedName>
        <fullName evidence="2">DUF4382 domain-containing protein</fullName>
    </recommendedName>
</protein>
<evidence type="ECO:0000313" key="3">
    <source>
        <dbReference type="EMBL" id="PHQ40304.1"/>
    </source>
</evidence>
<feature type="region of interest" description="Disordered" evidence="1">
    <location>
        <begin position="1"/>
        <end position="23"/>
    </location>
</feature>
<keyword evidence="4" id="KW-1185">Reference proteome</keyword>
<feature type="region of interest" description="Disordered" evidence="1">
    <location>
        <begin position="39"/>
        <end position="67"/>
    </location>
</feature>
<feature type="compositionally biased region" description="Basic and acidic residues" evidence="1">
    <location>
        <begin position="1"/>
        <end position="22"/>
    </location>
</feature>
<comment type="caution">
    <text evidence="3">The sequence shown here is derived from an EMBL/GenBank/DDBJ whole genome shotgun (WGS) entry which is preliminary data.</text>
</comment>
<reference evidence="3 4" key="1">
    <citation type="journal article" date="2014" name="Front. Microbiol.">
        <title>Population and genomic analysis of the genus Halorubrum.</title>
        <authorList>
            <person name="Fullmer M.S."/>
            <person name="Soucy S.M."/>
            <person name="Swithers K.S."/>
            <person name="Makkay A.M."/>
            <person name="Wheeler R."/>
            <person name="Ventosa A."/>
            <person name="Gogarten J.P."/>
            <person name="Papke R.T."/>
        </authorList>
    </citation>
    <scope>NUCLEOTIDE SEQUENCE [LARGE SCALE GENOMIC DNA]</scope>
    <source>
        <strain evidence="3 4">C49</strain>
    </source>
</reference>
<feature type="region of interest" description="Disordered" evidence="1">
    <location>
        <begin position="99"/>
        <end position="163"/>
    </location>
</feature>
<dbReference type="InterPro" id="IPR025491">
    <property type="entry name" value="DUF4382"/>
</dbReference>
<organism evidence="3 4">
    <name type="scientific">Halorubrum persicum</name>
    <dbReference type="NCBI Taxonomy" id="1383844"/>
    <lineage>
        <taxon>Archaea</taxon>
        <taxon>Methanobacteriati</taxon>
        <taxon>Methanobacteriota</taxon>
        <taxon>Stenosarchaea group</taxon>
        <taxon>Halobacteria</taxon>
        <taxon>Halobacteriales</taxon>
        <taxon>Haloferacaceae</taxon>
        <taxon>Halorubrum</taxon>
    </lineage>
</organism>
<evidence type="ECO:0000313" key="4">
    <source>
        <dbReference type="Proteomes" id="UP000222824"/>
    </source>
</evidence>
<sequence>MTDQSRTTDGDHSQGDRSDGVGRRKFVALGAGASAAMLAGCAGDGGLAPSDGSDGTDDSDGSDGAETLTGNFRLLISDAPADIGDFDRLDVTLGEARIFEATEGGDGEDDEREQTGNETEGDDPANGTAEVEDGGDADDEGDEEGGEEPDDDEDDDGSDRGFTVVDLDGATVDLTQVIEEDAMAVFDGEIPAGEYEKIEHSVTAIEGIVGGEEVDVKLPSEKLQITSGFAVAPDESVSFVFDINVVKRGRNNGYILKPVISGSGVAGRDVEVNEVGKDDEDDGGENGETETDGSEDGEDDGSTSDGTETDDEPSDAEDGTTANGTDN</sequence>
<feature type="compositionally biased region" description="Acidic residues" evidence="1">
    <location>
        <begin position="130"/>
        <end position="157"/>
    </location>
</feature>
<evidence type="ECO:0000256" key="1">
    <source>
        <dbReference type="SAM" id="MobiDB-lite"/>
    </source>
</evidence>
<name>A0A2G1WMS5_9EURY</name>
<dbReference type="AlphaFoldDB" id="A0A2G1WMS5"/>
<dbReference type="OrthoDB" id="206301at2157"/>
<feature type="region of interest" description="Disordered" evidence="1">
    <location>
        <begin position="267"/>
        <end position="327"/>
    </location>
</feature>
<dbReference type="Proteomes" id="UP000222824">
    <property type="component" value="Unassembled WGS sequence"/>
</dbReference>
<proteinExistence type="predicted"/>
<dbReference type="EMBL" id="NHOA01000009">
    <property type="protein sequence ID" value="PHQ40304.1"/>
    <property type="molecule type" value="Genomic_DNA"/>
</dbReference>
<dbReference type="PROSITE" id="PS51318">
    <property type="entry name" value="TAT"/>
    <property type="match status" value="1"/>
</dbReference>
<dbReference type="Pfam" id="PF14321">
    <property type="entry name" value="DUF4382"/>
    <property type="match status" value="1"/>
</dbReference>
<feature type="compositionally biased region" description="Acidic residues" evidence="1">
    <location>
        <begin position="277"/>
        <end position="318"/>
    </location>
</feature>
<gene>
    <name evidence="3" type="ORF">DJ69_01445</name>
</gene>
<feature type="compositionally biased region" description="Acidic residues" evidence="1">
    <location>
        <begin position="54"/>
        <end position="63"/>
    </location>
</feature>
<feature type="domain" description="DUF4382" evidence="2">
    <location>
        <begin position="69"/>
        <end position="258"/>
    </location>
</feature>
<feature type="compositionally biased region" description="Acidic residues" evidence="1">
    <location>
        <begin position="103"/>
        <end position="112"/>
    </location>
</feature>
<evidence type="ECO:0000259" key="2">
    <source>
        <dbReference type="Pfam" id="PF14321"/>
    </source>
</evidence>
<dbReference type="InterPro" id="IPR006311">
    <property type="entry name" value="TAT_signal"/>
</dbReference>